<dbReference type="Pfam" id="PF06889">
    <property type="entry name" value="DUF1266"/>
    <property type="match status" value="1"/>
</dbReference>
<dbReference type="PATRIC" id="fig|1339315.3.peg.49"/>
<accession>A0A015U1Q2</accession>
<proteinExistence type="predicted"/>
<gene>
    <name evidence="3" type="ORF">M124_4035</name>
</gene>
<sequence>MTDFNWMLWIVTPIIIVYYLYRHVWPAVRKFIRLFQGIRINPRSHLTEAEYKKLSVGSLYALQQGAYLNSLTLDIKDKLPTILADWWGICNAQDAKQTLEYLGKKGFAYYFPHVYQAFLLDDEEAKDRIFQQHMNSQEDYDKAVEQLHNLEDCYDELLECGTITCREDLLRYGVTGWDAGRLNFMARACYDMKYISEDEAWHYINHAYEMVHSRFSSWHDFAMSYVIGRALWGGKSASNSGMMYMAEDLLKSEKSPWTKIEW</sequence>
<organism evidence="3 4">
    <name type="scientific">Bacteroides fragilis str. 3988T(B)14</name>
    <dbReference type="NCBI Taxonomy" id="1339315"/>
    <lineage>
        <taxon>Bacteria</taxon>
        <taxon>Pseudomonadati</taxon>
        <taxon>Bacteroidota</taxon>
        <taxon>Bacteroidia</taxon>
        <taxon>Bacteroidales</taxon>
        <taxon>Bacteroidaceae</taxon>
        <taxon>Bacteroides</taxon>
    </lineage>
</organism>
<reference evidence="3 4" key="1">
    <citation type="submission" date="2014-02" db="EMBL/GenBank/DDBJ databases">
        <authorList>
            <person name="Sears C."/>
            <person name="Carroll K."/>
            <person name="Sack B.R."/>
            <person name="Qadri F."/>
            <person name="Myers L.L."/>
            <person name="Chung G.-T."/>
            <person name="Escheverria P."/>
            <person name="Fraser C.M."/>
            <person name="Sadzewicz L."/>
            <person name="Shefchek K.A."/>
            <person name="Tallon L."/>
            <person name="Das S.P."/>
            <person name="Daugherty S."/>
            <person name="Mongodin E.F."/>
        </authorList>
    </citation>
    <scope>NUCLEOTIDE SEQUENCE [LARGE SCALE GENOMIC DNA]</scope>
    <source>
        <strain evidence="4">3988T(B)14</strain>
    </source>
</reference>
<keyword evidence="1" id="KW-1133">Transmembrane helix</keyword>
<protein>
    <recommendedName>
        <fullName evidence="2">DUF1266 domain-containing protein</fullName>
    </recommendedName>
</protein>
<dbReference type="Proteomes" id="UP000020529">
    <property type="component" value="Unassembled WGS sequence"/>
</dbReference>
<dbReference type="AlphaFoldDB" id="A0A015U1Q2"/>
<keyword evidence="1" id="KW-0812">Transmembrane</keyword>
<evidence type="ECO:0000259" key="2">
    <source>
        <dbReference type="Pfam" id="PF06889"/>
    </source>
</evidence>
<dbReference type="EMBL" id="JGCY01000017">
    <property type="protein sequence ID" value="EXY77066.1"/>
    <property type="molecule type" value="Genomic_DNA"/>
</dbReference>
<evidence type="ECO:0000313" key="3">
    <source>
        <dbReference type="EMBL" id="EXY77066.1"/>
    </source>
</evidence>
<feature type="domain" description="DUF1266" evidence="2">
    <location>
        <begin position="83"/>
        <end position="262"/>
    </location>
</feature>
<comment type="caution">
    <text evidence="3">The sequence shown here is derived from an EMBL/GenBank/DDBJ whole genome shotgun (WGS) entry which is preliminary data.</text>
</comment>
<dbReference type="InterPro" id="IPR009677">
    <property type="entry name" value="DUF1266"/>
</dbReference>
<evidence type="ECO:0000313" key="4">
    <source>
        <dbReference type="Proteomes" id="UP000020529"/>
    </source>
</evidence>
<feature type="transmembrane region" description="Helical" evidence="1">
    <location>
        <begin position="6"/>
        <end position="25"/>
    </location>
</feature>
<name>A0A015U1Q2_BACFG</name>
<evidence type="ECO:0000256" key="1">
    <source>
        <dbReference type="SAM" id="Phobius"/>
    </source>
</evidence>
<keyword evidence="1" id="KW-0472">Membrane</keyword>
<dbReference type="RefSeq" id="WP_022347523.1">
    <property type="nucleotide sequence ID" value="NZ_JGCY01000017.1"/>
</dbReference>